<evidence type="ECO:0000256" key="7">
    <source>
        <dbReference type="ARBA" id="ARBA00023136"/>
    </source>
</evidence>
<feature type="transmembrane region" description="Helical" evidence="9">
    <location>
        <begin position="128"/>
        <end position="147"/>
    </location>
</feature>
<dbReference type="KEGG" id="dcp:RN607_04635"/>
<feature type="transmembrane region" description="Helical" evidence="9">
    <location>
        <begin position="31"/>
        <end position="49"/>
    </location>
</feature>
<evidence type="ECO:0000256" key="8">
    <source>
        <dbReference type="SAM" id="MobiDB-lite"/>
    </source>
</evidence>
<dbReference type="CDD" id="cd17320">
    <property type="entry name" value="MFS_MdfA_MDR_like"/>
    <property type="match status" value="1"/>
</dbReference>
<feature type="transmembrane region" description="Helical" evidence="9">
    <location>
        <begin position="306"/>
        <end position="328"/>
    </location>
</feature>
<evidence type="ECO:0000256" key="6">
    <source>
        <dbReference type="ARBA" id="ARBA00022989"/>
    </source>
</evidence>
<keyword evidence="7 9" id="KW-0472">Membrane</keyword>
<evidence type="ECO:0000256" key="9">
    <source>
        <dbReference type="SAM" id="Phobius"/>
    </source>
</evidence>
<gene>
    <name evidence="11" type="ORF">RN607_04635</name>
</gene>
<evidence type="ECO:0000256" key="2">
    <source>
        <dbReference type="ARBA" id="ARBA00006236"/>
    </source>
</evidence>
<feature type="transmembrane region" description="Helical" evidence="9">
    <location>
        <begin position="102"/>
        <end position="122"/>
    </location>
</feature>
<evidence type="ECO:0000256" key="5">
    <source>
        <dbReference type="ARBA" id="ARBA00022692"/>
    </source>
</evidence>
<keyword evidence="3" id="KW-0813">Transport</keyword>
<evidence type="ECO:0000259" key="10">
    <source>
        <dbReference type="PROSITE" id="PS50850"/>
    </source>
</evidence>
<dbReference type="InterPro" id="IPR020846">
    <property type="entry name" value="MFS_dom"/>
</dbReference>
<keyword evidence="5 9" id="KW-0812">Transmembrane</keyword>
<sequence length="424" mass="42008">MTQQLVGDAPVATSASMNGDTSSAVKATAPITLPLLLTLALLTAVAPFATDLYLPAFPAMAVDLDTSSAGVQLSLTAFLIGAGVGQLIFGPVSDRVGRRGPLAVGVLLFLASSVAATLAPSVTVLVGLRLLQGLSGAAGMVIARAIIADRAHGTAAAHAQTMLMMVGGIAPVIAPLLGSFLAEPIGWRGTLGVVAGIGAVAAVATLLTVRESRPRGERSDRTSARAASGAGMSALRSRQYAGHAIAFAFAFAVMMAYISASPFLYQQLIGLSTIGYGIAFGFNALLIMATSALAARLTSTMPTARIAAIGLAVNLGAVVVLGVLAATGTPAWTLAMPLAVAIGALGLVFGSTTALALDAVPGSPGLASAVLGLGQFALAGIVAPLVSIGGEGTALPLAIVMVAASAVANATLHWARRGAATLDT</sequence>
<dbReference type="PROSITE" id="PS50850">
    <property type="entry name" value="MFS"/>
    <property type="match status" value="1"/>
</dbReference>
<dbReference type="Gene3D" id="1.20.1720.10">
    <property type="entry name" value="Multidrug resistance protein D"/>
    <property type="match status" value="1"/>
</dbReference>
<comment type="similarity">
    <text evidence="2">Belongs to the major facilitator superfamily. Bcr/CmlA family.</text>
</comment>
<feature type="transmembrane region" description="Helical" evidence="9">
    <location>
        <begin position="369"/>
        <end position="388"/>
    </location>
</feature>
<dbReference type="EMBL" id="CP134880">
    <property type="protein sequence ID" value="WNM28292.1"/>
    <property type="molecule type" value="Genomic_DNA"/>
</dbReference>
<dbReference type="GO" id="GO:0042910">
    <property type="term" value="F:xenobiotic transmembrane transporter activity"/>
    <property type="evidence" value="ECO:0007669"/>
    <property type="project" value="InterPro"/>
</dbReference>
<dbReference type="Pfam" id="PF07690">
    <property type="entry name" value="MFS_1"/>
    <property type="match status" value="1"/>
</dbReference>
<protein>
    <submittedName>
        <fullName evidence="11">Multidrug effflux MFS transporter</fullName>
    </submittedName>
</protein>
<name>A0AA96FEQ0_9MICO</name>
<dbReference type="RefSeq" id="WP_313544664.1">
    <property type="nucleotide sequence ID" value="NZ_CP134880.1"/>
</dbReference>
<feature type="domain" description="Major facilitator superfamily (MFS) profile" evidence="10">
    <location>
        <begin position="35"/>
        <end position="421"/>
    </location>
</feature>
<proteinExistence type="inferred from homology"/>
<feature type="transmembrane region" description="Helical" evidence="9">
    <location>
        <begin position="240"/>
        <end position="258"/>
    </location>
</feature>
<evidence type="ECO:0000256" key="4">
    <source>
        <dbReference type="ARBA" id="ARBA00022475"/>
    </source>
</evidence>
<accession>A0AA96FEQ0</accession>
<dbReference type="PANTHER" id="PTHR23502">
    <property type="entry name" value="MAJOR FACILITATOR SUPERFAMILY"/>
    <property type="match status" value="1"/>
</dbReference>
<feature type="transmembrane region" description="Helical" evidence="9">
    <location>
        <begin position="394"/>
        <end position="415"/>
    </location>
</feature>
<dbReference type="InterPro" id="IPR004812">
    <property type="entry name" value="Efflux_drug-R_Bcr/CmlA"/>
</dbReference>
<feature type="transmembrane region" description="Helical" evidence="9">
    <location>
        <begin position="159"/>
        <end position="181"/>
    </location>
</feature>
<comment type="subcellular location">
    <subcellularLocation>
        <location evidence="1">Cell membrane</location>
        <topology evidence="1">Multi-pass membrane protein</topology>
    </subcellularLocation>
</comment>
<dbReference type="GO" id="GO:0005886">
    <property type="term" value="C:plasma membrane"/>
    <property type="evidence" value="ECO:0007669"/>
    <property type="project" value="UniProtKB-SubCell"/>
</dbReference>
<dbReference type="GO" id="GO:1990961">
    <property type="term" value="P:xenobiotic detoxification by transmembrane export across the plasma membrane"/>
    <property type="evidence" value="ECO:0007669"/>
    <property type="project" value="InterPro"/>
</dbReference>
<feature type="transmembrane region" description="Helical" evidence="9">
    <location>
        <begin position="187"/>
        <end position="209"/>
    </location>
</feature>
<evidence type="ECO:0000256" key="1">
    <source>
        <dbReference type="ARBA" id="ARBA00004651"/>
    </source>
</evidence>
<dbReference type="InterPro" id="IPR011701">
    <property type="entry name" value="MFS"/>
</dbReference>
<keyword evidence="4" id="KW-1003">Cell membrane</keyword>
<feature type="region of interest" description="Disordered" evidence="8">
    <location>
        <begin position="1"/>
        <end position="20"/>
    </location>
</feature>
<dbReference type="NCBIfam" id="TIGR00710">
    <property type="entry name" value="efflux_Bcr_CflA"/>
    <property type="match status" value="1"/>
</dbReference>
<feature type="transmembrane region" description="Helical" evidence="9">
    <location>
        <begin position="69"/>
        <end position="90"/>
    </location>
</feature>
<feature type="transmembrane region" description="Helical" evidence="9">
    <location>
        <begin position="264"/>
        <end position="294"/>
    </location>
</feature>
<dbReference type="InterPro" id="IPR036259">
    <property type="entry name" value="MFS_trans_sf"/>
</dbReference>
<dbReference type="AlphaFoldDB" id="A0AA96FEQ0"/>
<dbReference type="PANTHER" id="PTHR23502:SF132">
    <property type="entry name" value="POLYAMINE TRANSPORTER 2-RELATED"/>
    <property type="match status" value="1"/>
</dbReference>
<organism evidence="11">
    <name type="scientific">Demequina capsici</name>
    <dbReference type="NCBI Taxonomy" id="3075620"/>
    <lineage>
        <taxon>Bacteria</taxon>
        <taxon>Bacillati</taxon>
        <taxon>Actinomycetota</taxon>
        <taxon>Actinomycetes</taxon>
        <taxon>Micrococcales</taxon>
        <taxon>Demequinaceae</taxon>
        <taxon>Demequina</taxon>
    </lineage>
</organism>
<dbReference type="Proteomes" id="UP001303408">
    <property type="component" value="Chromosome"/>
</dbReference>
<dbReference type="SUPFAM" id="SSF103473">
    <property type="entry name" value="MFS general substrate transporter"/>
    <property type="match status" value="1"/>
</dbReference>
<keyword evidence="6 9" id="KW-1133">Transmembrane helix</keyword>
<reference evidence="11" key="1">
    <citation type="submission" date="2023-09" db="EMBL/GenBank/DDBJ databases">
        <title>Demequina sp. a novel bacteria isolated from Capsicum annuum.</title>
        <authorList>
            <person name="Humaira Z."/>
            <person name="Lee J."/>
            <person name="Cho D."/>
        </authorList>
    </citation>
    <scope>NUCLEOTIDE SEQUENCE</scope>
    <source>
        <strain evidence="11">PMTSA13</strain>
    </source>
</reference>
<evidence type="ECO:0000313" key="11">
    <source>
        <dbReference type="EMBL" id="WNM28292.1"/>
    </source>
</evidence>
<evidence type="ECO:0000256" key="3">
    <source>
        <dbReference type="ARBA" id="ARBA00022448"/>
    </source>
</evidence>
<feature type="transmembrane region" description="Helical" evidence="9">
    <location>
        <begin position="334"/>
        <end position="357"/>
    </location>
</feature>